<organism evidence="3 4">
    <name type="scientific">Monosiga brevicollis</name>
    <name type="common">Choanoflagellate</name>
    <dbReference type="NCBI Taxonomy" id="81824"/>
    <lineage>
        <taxon>Eukaryota</taxon>
        <taxon>Choanoflagellata</taxon>
        <taxon>Craspedida</taxon>
        <taxon>Salpingoecidae</taxon>
        <taxon>Monosiga</taxon>
    </lineage>
</organism>
<dbReference type="OMA" id="HVCVFQT"/>
<dbReference type="Gene3D" id="3.40.50.850">
    <property type="entry name" value="Isochorismatase-like"/>
    <property type="match status" value="1"/>
</dbReference>
<protein>
    <recommendedName>
        <fullName evidence="2">Isochorismatase-like domain-containing protein</fullName>
    </recommendedName>
</protein>
<feature type="domain" description="Isochorismatase-like" evidence="2">
    <location>
        <begin position="21"/>
        <end position="169"/>
    </location>
</feature>
<dbReference type="Pfam" id="PF00857">
    <property type="entry name" value="Isochorismatase"/>
    <property type="match status" value="1"/>
</dbReference>
<dbReference type="PANTHER" id="PTHR14119:SF3">
    <property type="entry name" value="ISOCHORISMATASE DOMAIN-CONTAINING PROTEIN 2"/>
    <property type="match status" value="1"/>
</dbReference>
<dbReference type="Proteomes" id="UP000001357">
    <property type="component" value="Unassembled WGS sequence"/>
</dbReference>
<dbReference type="STRING" id="81824.A9UTW9"/>
<dbReference type="GeneID" id="5888889"/>
<dbReference type="FunFam" id="3.40.50.850:FF:000001">
    <property type="entry name" value="Isochorismatase domain-containing protein 1"/>
    <property type="match status" value="1"/>
</dbReference>
<dbReference type="EMBL" id="CH991545">
    <property type="protein sequence ID" value="EDQ91319.1"/>
    <property type="molecule type" value="Genomic_DNA"/>
</dbReference>
<dbReference type="FunCoup" id="A9UTW9">
    <property type="interactions" value="639"/>
</dbReference>
<dbReference type="InterPro" id="IPR000868">
    <property type="entry name" value="Isochorismatase-like_dom"/>
</dbReference>
<sequence length="206" mass="22755">MAASTAVNTGRAIGKLGTGFTAFFLCDMQERFRDQSHHFAAVATVCNRLTAASKVMNIPLIVTEQYPKALGHTVPEIVHDHAVINVPKTKFSMVTDEVQSYLKENTHVKSALLFGIEAHVCVLQTALDLLEDGYDVHVVVDATSSRNPPERMYAFERMRQSGAFLTTAESALFQLMGDSKHEHFKEVQKLIKDLPPDSGLLAARVQ</sequence>
<dbReference type="eggNOG" id="KOG4044">
    <property type="taxonomic scope" value="Eukaryota"/>
</dbReference>
<dbReference type="InterPro" id="IPR050993">
    <property type="entry name" value="Isochorismatase_domain"/>
</dbReference>
<dbReference type="RefSeq" id="XP_001743741.1">
    <property type="nucleotide sequence ID" value="XM_001743689.1"/>
</dbReference>
<dbReference type="InterPro" id="IPR036380">
    <property type="entry name" value="Isochorismatase-like_sf"/>
</dbReference>
<dbReference type="KEGG" id="mbr:MONBRDRAFT_23596"/>
<proteinExistence type="inferred from homology"/>
<comment type="similarity">
    <text evidence="1">Belongs to the isochorismatase family.</text>
</comment>
<evidence type="ECO:0000259" key="2">
    <source>
        <dbReference type="Pfam" id="PF00857"/>
    </source>
</evidence>
<dbReference type="InParanoid" id="A9UTW9"/>
<evidence type="ECO:0000313" key="3">
    <source>
        <dbReference type="EMBL" id="EDQ91319.1"/>
    </source>
</evidence>
<name>A9UTW9_MONBE</name>
<dbReference type="SUPFAM" id="SSF52499">
    <property type="entry name" value="Isochorismatase-like hydrolases"/>
    <property type="match status" value="1"/>
</dbReference>
<accession>A9UTW9</accession>
<evidence type="ECO:0000256" key="1">
    <source>
        <dbReference type="ARBA" id="ARBA00006336"/>
    </source>
</evidence>
<dbReference type="CDD" id="cd01012">
    <property type="entry name" value="YcaC_related"/>
    <property type="match status" value="1"/>
</dbReference>
<keyword evidence="4" id="KW-1185">Reference proteome</keyword>
<gene>
    <name evidence="3" type="ORF">MONBRDRAFT_23596</name>
</gene>
<dbReference type="AlphaFoldDB" id="A9UTW9"/>
<reference evidence="3 4" key="1">
    <citation type="journal article" date="2008" name="Nature">
        <title>The genome of the choanoflagellate Monosiga brevicollis and the origin of metazoans.</title>
        <authorList>
            <consortium name="JGI Sequencing"/>
            <person name="King N."/>
            <person name="Westbrook M.J."/>
            <person name="Young S.L."/>
            <person name="Kuo A."/>
            <person name="Abedin M."/>
            <person name="Chapman J."/>
            <person name="Fairclough S."/>
            <person name="Hellsten U."/>
            <person name="Isogai Y."/>
            <person name="Letunic I."/>
            <person name="Marr M."/>
            <person name="Pincus D."/>
            <person name="Putnam N."/>
            <person name="Rokas A."/>
            <person name="Wright K.J."/>
            <person name="Zuzow R."/>
            <person name="Dirks W."/>
            <person name="Good M."/>
            <person name="Goodstein D."/>
            <person name="Lemons D."/>
            <person name="Li W."/>
            <person name="Lyons J.B."/>
            <person name="Morris A."/>
            <person name="Nichols S."/>
            <person name="Richter D.J."/>
            <person name="Salamov A."/>
            <person name="Bork P."/>
            <person name="Lim W.A."/>
            <person name="Manning G."/>
            <person name="Miller W.T."/>
            <person name="McGinnis W."/>
            <person name="Shapiro H."/>
            <person name="Tjian R."/>
            <person name="Grigoriev I.V."/>
            <person name="Rokhsar D."/>
        </authorList>
    </citation>
    <scope>NUCLEOTIDE SEQUENCE [LARGE SCALE GENOMIC DNA]</scope>
    <source>
        <strain evidence="4">MX1 / ATCC 50154</strain>
    </source>
</reference>
<evidence type="ECO:0000313" key="4">
    <source>
        <dbReference type="Proteomes" id="UP000001357"/>
    </source>
</evidence>
<dbReference type="PANTHER" id="PTHR14119">
    <property type="entry name" value="HYDROLASE"/>
    <property type="match status" value="1"/>
</dbReference>